<dbReference type="PANTHER" id="PTHR43357:SF4">
    <property type="entry name" value="INNER MEMBRANE ABC TRANSPORTER PERMEASE PROTEIN YDCV"/>
    <property type="match status" value="1"/>
</dbReference>
<dbReference type="KEGG" id="bwh:A9C19_14070"/>
<reference evidence="10 11" key="1">
    <citation type="journal article" date="2016" name="Sci. Rep.">
        <title>Complete genome sequence and transcriptomic analysis of a novel marine strain Bacillus weihaiensis reveals the mechanism of brown algae degradation.</title>
        <authorList>
            <person name="Zhu Y."/>
            <person name="Chen P."/>
            <person name="Bao Y."/>
            <person name="Men Y."/>
            <person name="Zeng Y."/>
            <person name="Yang J."/>
            <person name="Sun J."/>
            <person name="Sun Y."/>
        </authorList>
    </citation>
    <scope>NUCLEOTIDE SEQUENCE [LARGE SCALE GENOMIC DNA]</scope>
    <source>
        <strain evidence="10 11">Alg07</strain>
    </source>
</reference>
<feature type="transmembrane region" description="Helical" evidence="8">
    <location>
        <begin position="223"/>
        <end position="243"/>
    </location>
</feature>
<name>A0A1L3MXP7_9BACI</name>
<proteinExistence type="inferred from homology"/>
<keyword evidence="2 8" id="KW-0813">Transport</keyword>
<keyword evidence="4" id="KW-0997">Cell inner membrane</keyword>
<evidence type="ECO:0000256" key="2">
    <source>
        <dbReference type="ARBA" id="ARBA00022448"/>
    </source>
</evidence>
<evidence type="ECO:0000256" key="6">
    <source>
        <dbReference type="ARBA" id="ARBA00022989"/>
    </source>
</evidence>
<feature type="domain" description="ABC transmembrane type-1" evidence="9">
    <location>
        <begin position="55"/>
        <end position="243"/>
    </location>
</feature>
<feature type="transmembrane region" description="Helical" evidence="8">
    <location>
        <begin position="123"/>
        <end position="142"/>
    </location>
</feature>
<evidence type="ECO:0000313" key="10">
    <source>
        <dbReference type="EMBL" id="APH07119.1"/>
    </source>
</evidence>
<evidence type="ECO:0000256" key="1">
    <source>
        <dbReference type="ARBA" id="ARBA00004429"/>
    </source>
</evidence>
<protein>
    <recommendedName>
        <fullName evidence="9">ABC transmembrane type-1 domain-containing protein</fullName>
    </recommendedName>
</protein>
<dbReference type="STRING" id="1547283.A9C19_14070"/>
<dbReference type="SUPFAM" id="SSF161098">
    <property type="entry name" value="MetI-like"/>
    <property type="match status" value="1"/>
</dbReference>
<evidence type="ECO:0000313" key="11">
    <source>
        <dbReference type="Proteomes" id="UP000181936"/>
    </source>
</evidence>
<feature type="transmembrane region" description="Helical" evidence="8">
    <location>
        <begin position="92"/>
        <end position="117"/>
    </location>
</feature>
<dbReference type="GO" id="GO:0005886">
    <property type="term" value="C:plasma membrane"/>
    <property type="evidence" value="ECO:0007669"/>
    <property type="project" value="UniProtKB-SubCell"/>
</dbReference>
<dbReference type="CDD" id="cd06261">
    <property type="entry name" value="TM_PBP2"/>
    <property type="match status" value="1"/>
</dbReference>
<keyword evidence="3" id="KW-1003">Cell membrane</keyword>
<dbReference type="PANTHER" id="PTHR43357">
    <property type="entry name" value="INNER MEMBRANE ABC TRANSPORTER PERMEASE PROTEIN YDCV"/>
    <property type="match status" value="1"/>
</dbReference>
<evidence type="ECO:0000256" key="3">
    <source>
        <dbReference type="ARBA" id="ARBA00022475"/>
    </source>
</evidence>
<accession>A0A1L3MXP7</accession>
<keyword evidence="6 8" id="KW-1133">Transmembrane helix</keyword>
<comment type="subcellular location">
    <subcellularLocation>
        <location evidence="1">Cell inner membrane</location>
        <topology evidence="1">Multi-pass membrane protein</topology>
    </subcellularLocation>
    <subcellularLocation>
        <location evidence="8">Cell membrane</location>
        <topology evidence="8">Multi-pass membrane protein</topology>
    </subcellularLocation>
</comment>
<sequence length="255" mass="28283">MTFYILAFFILCPTILLILTSFVRRWNFGELFPIEVSLRAWSVLFDNQTAIWEAVSTSVFIVLFVLLLNLIMGIPAAKAMAFYQFKGKATIAAILLAPILIPTITVAMGLHLVFIQLGLTNTIFGVVLVHLLPTLPYTIKILRAAFERIGKKQEEVAISLGANSVRVFLAVYLPQLRQSIRSVTFLVTVISLGQYLLTALIGGGSVTTMAIIFFPFFQTADDALIASFAILFVIVPIIIWLLLEGMLKVILMIKN</sequence>
<dbReference type="InterPro" id="IPR000515">
    <property type="entry name" value="MetI-like"/>
</dbReference>
<dbReference type="PROSITE" id="PS50928">
    <property type="entry name" value="ABC_TM1"/>
    <property type="match status" value="1"/>
</dbReference>
<evidence type="ECO:0000256" key="7">
    <source>
        <dbReference type="ARBA" id="ARBA00023136"/>
    </source>
</evidence>
<feature type="transmembrane region" description="Helical" evidence="8">
    <location>
        <begin position="49"/>
        <end position="71"/>
    </location>
</feature>
<comment type="similarity">
    <text evidence="8">Belongs to the binding-protein-dependent transport system permease family.</text>
</comment>
<evidence type="ECO:0000256" key="5">
    <source>
        <dbReference type="ARBA" id="ARBA00022692"/>
    </source>
</evidence>
<keyword evidence="7 8" id="KW-0472">Membrane</keyword>
<dbReference type="Proteomes" id="UP000181936">
    <property type="component" value="Chromosome"/>
</dbReference>
<evidence type="ECO:0000256" key="4">
    <source>
        <dbReference type="ARBA" id="ARBA00022519"/>
    </source>
</evidence>
<dbReference type="EMBL" id="CP016020">
    <property type="protein sequence ID" value="APH07119.1"/>
    <property type="molecule type" value="Genomic_DNA"/>
</dbReference>
<dbReference type="AlphaFoldDB" id="A0A1L3MXP7"/>
<dbReference type="Gene3D" id="1.10.3720.10">
    <property type="entry name" value="MetI-like"/>
    <property type="match status" value="1"/>
</dbReference>
<gene>
    <name evidence="10" type="ORF">A9C19_14070</name>
</gene>
<dbReference type="Pfam" id="PF00528">
    <property type="entry name" value="BPD_transp_1"/>
    <property type="match status" value="1"/>
</dbReference>
<evidence type="ECO:0000259" key="9">
    <source>
        <dbReference type="PROSITE" id="PS50928"/>
    </source>
</evidence>
<keyword evidence="5 8" id="KW-0812">Transmembrane</keyword>
<dbReference type="GO" id="GO:0055085">
    <property type="term" value="P:transmembrane transport"/>
    <property type="evidence" value="ECO:0007669"/>
    <property type="project" value="InterPro"/>
</dbReference>
<evidence type="ECO:0000256" key="8">
    <source>
        <dbReference type="RuleBase" id="RU363032"/>
    </source>
</evidence>
<feature type="transmembrane region" description="Helical" evidence="8">
    <location>
        <begin position="185"/>
        <end position="217"/>
    </location>
</feature>
<keyword evidence="11" id="KW-1185">Reference proteome</keyword>
<dbReference type="InterPro" id="IPR035906">
    <property type="entry name" value="MetI-like_sf"/>
</dbReference>
<organism evidence="10 11">
    <name type="scientific">Bacillus weihaiensis</name>
    <dbReference type="NCBI Taxonomy" id="1547283"/>
    <lineage>
        <taxon>Bacteria</taxon>
        <taxon>Bacillati</taxon>
        <taxon>Bacillota</taxon>
        <taxon>Bacilli</taxon>
        <taxon>Bacillales</taxon>
        <taxon>Bacillaceae</taxon>
        <taxon>Bacillus</taxon>
    </lineage>
</organism>